<keyword evidence="1" id="KW-0472">Membrane</keyword>
<evidence type="ECO:0000256" key="1">
    <source>
        <dbReference type="SAM" id="Phobius"/>
    </source>
</evidence>
<sequence>MAERSAPDPAPAGRAAGPTGRPDLWAGVMFAAIGAFGLYLARGYDMGTAARMGAGYVPRLVCWAMVGLGTVIALRGFYAEREHEEAIAWRPLAFVPLAIVAFGLMVERTGLVVAAAGLVLLGALAGRDARPLETLLLGAALIAGSVLVFVWGLGLSLPIWPEF</sequence>
<keyword evidence="4" id="KW-1185">Reference proteome</keyword>
<feature type="transmembrane region" description="Helical" evidence="1">
    <location>
        <begin position="135"/>
        <end position="160"/>
    </location>
</feature>
<dbReference type="RefSeq" id="WP_213352063.1">
    <property type="nucleotide sequence ID" value="NZ_JAHBGB010000019.1"/>
</dbReference>
<organism evidence="3 4">
    <name type="scientific">Ancylobacter oerskovii</name>
    <dbReference type="NCBI Taxonomy" id="459519"/>
    <lineage>
        <taxon>Bacteria</taxon>
        <taxon>Pseudomonadati</taxon>
        <taxon>Pseudomonadota</taxon>
        <taxon>Alphaproteobacteria</taxon>
        <taxon>Hyphomicrobiales</taxon>
        <taxon>Xanthobacteraceae</taxon>
        <taxon>Ancylobacter</taxon>
    </lineage>
</organism>
<name>A0ABW4YTX4_9HYPH</name>
<dbReference type="Pfam" id="PF07331">
    <property type="entry name" value="TctB"/>
    <property type="match status" value="1"/>
</dbReference>
<accession>A0ABW4YTX4</accession>
<dbReference type="EMBL" id="JBHUHD010000001">
    <property type="protein sequence ID" value="MFD2139579.1"/>
    <property type="molecule type" value="Genomic_DNA"/>
</dbReference>
<feature type="transmembrane region" description="Helical" evidence="1">
    <location>
        <begin position="98"/>
        <end position="123"/>
    </location>
</feature>
<protein>
    <submittedName>
        <fullName evidence="3">Tripartite tricarboxylate transporter TctB family protein</fullName>
    </submittedName>
</protein>
<feature type="transmembrane region" description="Helical" evidence="1">
    <location>
        <begin position="24"/>
        <end position="44"/>
    </location>
</feature>
<feature type="domain" description="DUF1468" evidence="2">
    <location>
        <begin position="25"/>
        <end position="158"/>
    </location>
</feature>
<reference evidence="4" key="1">
    <citation type="journal article" date="2019" name="Int. J. Syst. Evol. Microbiol.">
        <title>The Global Catalogue of Microorganisms (GCM) 10K type strain sequencing project: providing services to taxonomists for standard genome sequencing and annotation.</title>
        <authorList>
            <consortium name="The Broad Institute Genomics Platform"/>
            <consortium name="The Broad Institute Genome Sequencing Center for Infectious Disease"/>
            <person name="Wu L."/>
            <person name="Ma J."/>
        </authorList>
    </citation>
    <scope>NUCLEOTIDE SEQUENCE [LARGE SCALE GENOMIC DNA]</scope>
    <source>
        <strain evidence="4">CCM 7435</strain>
    </source>
</reference>
<evidence type="ECO:0000259" key="2">
    <source>
        <dbReference type="Pfam" id="PF07331"/>
    </source>
</evidence>
<keyword evidence="1" id="KW-0812">Transmembrane</keyword>
<keyword evidence="1" id="KW-1133">Transmembrane helix</keyword>
<dbReference type="Proteomes" id="UP001597299">
    <property type="component" value="Unassembled WGS sequence"/>
</dbReference>
<evidence type="ECO:0000313" key="3">
    <source>
        <dbReference type="EMBL" id="MFD2139579.1"/>
    </source>
</evidence>
<gene>
    <name evidence="3" type="ORF">ACFSNC_04135</name>
</gene>
<evidence type="ECO:0000313" key="4">
    <source>
        <dbReference type="Proteomes" id="UP001597299"/>
    </source>
</evidence>
<dbReference type="InterPro" id="IPR009936">
    <property type="entry name" value="DUF1468"/>
</dbReference>
<feature type="transmembrane region" description="Helical" evidence="1">
    <location>
        <begin position="56"/>
        <end position="78"/>
    </location>
</feature>
<comment type="caution">
    <text evidence="3">The sequence shown here is derived from an EMBL/GenBank/DDBJ whole genome shotgun (WGS) entry which is preliminary data.</text>
</comment>
<proteinExistence type="predicted"/>